<proteinExistence type="predicted"/>
<dbReference type="InParanoid" id="A0A3Q7F269"/>
<sequence>MKVPDNIRAIIPRLPLVEALCATSSISASAALGFFCDVYLGFLIHGVQQQQKGSDTSFDWMYRSISFWWMYA</sequence>
<reference evidence="1" key="2">
    <citation type="submission" date="2019-01" db="UniProtKB">
        <authorList>
            <consortium name="EnsemblPlants"/>
        </authorList>
    </citation>
    <scope>IDENTIFICATION</scope>
    <source>
        <strain evidence="1">cv. Heinz 1706</strain>
    </source>
</reference>
<evidence type="ECO:0000313" key="2">
    <source>
        <dbReference type="Proteomes" id="UP000004994"/>
    </source>
</evidence>
<organism evidence="1">
    <name type="scientific">Solanum lycopersicum</name>
    <name type="common">Tomato</name>
    <name type="synonym">Lycopersicon esculentum</name>
    <dbReference type="NCBI Taxonomy" id="4081"/>
    <lineage>
        <taxon>Eukaryota</taxon>
        <taxon>Viridiplantae</taxon>
        <taxon>Streptophyta</taxon>
        <taxon>Embryophyta</taxon>
        <taxon>Tracheophyta</taxon>
        <taxon>Spermatophyta</taxon>
        <taxon>Magnoliopsida</taxon>
        <taxon>eudicotyledons</taxon>
        <taxon>Gunneridae</taxon>
        <taxon>Pentapetalae</taxon>
        <taxon>asterids</taxon>
        <taxon>lamiids</taxon>
        <taxon>Solanales</taxon>
        <taxon>Solanaceae</taxon>
        <taxon>Solanoideae</taxon>
        <taxon>Solaneae</taxon>
        <taxon>Solanum</taxon>
        <taxon>Solanum subgen. Lycopersicon</taxon>
    </lineage>
</organism>
<keyword evidence="2" id="KW-1185">Reference proteome</keyword>
<evidence type="ECO:0000313" key="1">
    <source>
        <dbReference type="EnsemblPlants" id="Solyc02g069983.1.1"/>
    </source>
</evidence>
<protein>
    <submittedName>
        <fullName evidence="1">Uncharacterized protein</fullName>
    </submittedName>
</protein>
<name>A0A3Q7F269_SOLLC</name>
<dbReference type="Gramene" id="Solyc02g069983.1.1">
    <property type="protein sequence ID" value="Solyc02g069983.1.1"/>
    <property type="gene ID" value="Solyc02g069983.1"/>
</dbReference>
<dbReference type="EnsemblPlants" id="Solyc02g069983.1.1">
    <property type="protein sequence ID" value="Solyc02g069983.1.1"/>
    <property type="gene ID" value="Solyc02g069983.1"/>
</dbReference>
<dbReference type="Proteomes" id="UP000004994">
    <property type="component" value="Chromosome 2"/>
</dbReference>
<dbReference type="AlphaFoldDB" id="A0A3Q7F269"/>
<accession>A0A3Q7F269</accession>
<reference evidence="1" key="1">
    <citation type="journal article" date="2012" name="Nature">
        <title>The tomato genome sequence provides insights into fleshy fruit evolution.</title>
        <authorList>
            <consortium name="Tomato Genome Consortium"/>
        </authorList>
    </citation>
    <scope>NUCLEOTIDE SEQUENCE [LARGE SCALE GENOMIC DNA]</scope>
    <source>
        <strain evidence="1">cv. Heinz 1706</strain>
    </source>
</reference>